<gene>
    <name evidence="3" type="ORF">NRP21_15795</name>
</gene>
<proteinExistence type="predicted"/>
<protein>
    <recommendedName>
        <fullName evidence="5">DUF4168 domain-containing protein</fullName>
    </recommendedName>
</protein>
<evidence type="ECO:0000256" key="2">
    <source>
        <dbReference type="SAM" id="SignalP"/>
    </source>
</evidence>
<evidence type="ECO:0000256" key="1">
    <source>
        <dbReference type="SAM" id="MobiDB-lite"/>
    </source>
</evidence>
<dbReference type="RefSeq" id="WP_257717186.1">
    <property type="nucleotide sequence ID" value="NZ_JANJOU010000013.1"/>
</dbReference>
<feature type="compositionally biased region" description="Basic and acidic residues" evidence="1">
    <location>
        <begin position="56"/>
        <end position="81"/>
    </location>
</feature>
<dbReference type="EMBL" id="JANJOU010000013">
    <property type="protein sequence ID" value="MCR0983520.1"/>
    <property type="molecule type" value="Genomic_DNA"/>
</dbReference>
<organism evidence="3 4">
    <name type="scientific">Roseomonas populi</name>
    <dbReference type="NCBI Taxonomy" id="3121582"/>
    <lineage>
        <taxon>Bacteria</taxon>
        <taxon>Pseudomonadati</taxon>
        <taxon>Pseudomonadota</taxon>
        <taxon>Alphaproteobacteria</taxon>
        <taxon>Acetobacterales</taxon>
        <taxon>Roseomonadaceae</taxon>
        <taxon>Roseomonas</taxon>
    </lineage>
</organism>
<accession>A0ABT1X5Z0</accession>
<feature type="chain" id="PRO_5047450764" description="DUF4168 domain-containing protein" evidence="2">
    <location>
        <begin position="22"/>
        <end position="160"/>
    </location>
</feature>
<evidence type="ECO:0000313" key="4">
    <source>
        <dbReference type="Proteomes" id="UP001524642"/>
    </source>
</evidence>
<name>A0ABT1X5Z0_9PROT</name>
<sequence length="160" mass="16653">MRGLAVMVALALAGVPAALPAQTVGQAGPVSGTPAGDSTPAPDLPTYGRQLQAVVEKLRSAAERPDTKSATEGGHSERAGRLDLLRTMQEAVGVVRAAPADYRNQPEFEETERRVRTITQRVQGQHEPADLNKPAEEIISAIEALQAKVAAAGASGSPRG</sequence>
<feature type="region of interest" description="Disordered" evidence="1">
    <location>
        <begin position="23"/>
        <end position="81"/>
    </location>
</feature>
<keyword evidence="4" id="KW-1185">Reference proteome</keyword>
<evidence type="ECO:0008006" key="5">
    <source>
        <dbReference type="Google" id="ProtNLM"/>
    </source>
</evidence>
<evidence type="ECO:0000313" key="3">
    <source>
        <dbReference type="EMBL" id="MCR0983520.1"/>
    </source>
</evidence>
<dbReference type="Proteomes" id="UP001524642">
    <property type="component" value="Unassembled WGS sequence"/>
</dbReference>
<reference evidence="3 4" key="1">
    <citation type="submission" date="2022-06" db="EMBL/GenBank/DDBJ databases">
        <title>Roseomonas CN29.</title>
        <authorList>
            <person name="Cheng Y."/>
            <person name="He X."/>
        </authorList>
    </citation>
    <scope>NUCLEOTIDE SEQUENCE [LARGE SCALE GENOMIC DNA]</scope>
    <source>
        <strain evidence="3 4">CN29</strain>
    </source>
</reference>
<comment type="caution">
    <text evidence="3">The sequence shown here is derived from an EMBL/GenBank/DDBJ whole genome shotgun (WGS) entry which is preliminary data.</text>
</comment>
<keyword evidence="2" id="KW-0732">Signal</keyword>
<feature type="signal peptide" evidence="2">
    <location>
        <begin position="1"/>
        <end position="21"/>
    </location>
</feature>